<dbReference type="eggNOG" id="COG3215">
    <property type="taxonomic scope" value="Bacteria"/>
</dbReference>
<reference evidence="2 3" key="1">
    <citation type="submission" date="2010-12" db="EMBL/GenBank/DDBJ databases">
        <authorList>
            <person name="Muzny D."/>
            <person name="Qin X."/>
            <person name="Deng J."/>
            <person name="Jiang H."/>
            <person name="Liu Y."/>
            <person name="Qu J."/>
            <person name="Song X.-Z."/>
            <person name="Zhang L."/>
            <person name="Thornton R."/>
            <person name="Coyle M."/>
            <person name="Francisco L."/>
            <person name="Jackson L."/>
            <person name="Javaid M."/>
            <person name="Korchina V."/>
            <person name="Kovar C."/>
            <person name="Mata R."/>
            <person name="Mathew T."/>
            <person name="Ngo R."/>
            <person name="Nguyen L."/>
            <person name="Nguyen N."/>
            <person name="Okwuonu G."/>
            <person name="Ongeri F."/>
            <person name="Pham C."/>
            <person name="Simmons D."/>
            <person name="Wilczek-Boney K."/>
            <person name="Hale W."/>
            <person name="Jakkamsetti A."/>
            <person name="Pham P."/>
            <person name="Ruth R."/>
            <person name="San Lucas F."/>
            <person name="Warren J."/>
            <person name="Zhang J."/>
            <person name="Zhao Z."/>
            <person name="Zhou C."/>
            <person name="Zhu D."/>
            <person name="Lee S."/>
            <person name="Bess C."/>
            <person name="Blankenburg K."/>
            <person name="Forbes L."/>
            <person name="Fu Q."/>
            <person name="Gubbala S."/>
            <person name="Hirani K."/>
            <person name="Jayaseelan J.C."/>
            <person name="Lara F."/>
            <person name="Munidasa M."/>
            <person name="Palculict T."/>
            <person name="Patil S."/>
            <person name="Pu L.-L."/>
            <person name="Saada N."/>
            <person name="Tang L."/>
            <person name="Weissenberger G."/>
            <person name="Zhu Y."/>
            <person name="Hemphill L."/>
            <person name="Shang Y."/>
            <person name="Youmans B."/>
            <person name="Ayvaz T."/>
            <person name="Ross M."/>
            <person name="Santibanez J."/>
            <person name="Aqrawi P."/>
            <person name="Gross S."/>
            <person name="Joshi V."/>
            <person name="Fowler G."/>
            <person name="Nazareth L."/>
            <person name="Reid J."/>
            <person name="Worley K."/>
            <person name="Petrosino J."/>
            <person name="Highlander S."/>
            <person name="Gibbs R."/>
        </authorList>
    </citation>
    <scope>NUCLEOTIDE SEQUENCE [LARGE SCALE GENOMIC DNA]</scope>
    <source>
        <strain evidence="2 3">ATCC 51599</strain>
    </source>
</reference>
<dbReference type="Gene3D" id="2.40.10.220">
    <property type="entry name" value="predicted glycosyltransferase like domains"/>
    <property type="match status" value="1"/>
</dbReference>
<accession>E7RVH3</accession>
<name>E7RVH3_9BURK</name>
<comment type="caution">
    <text evidence="2">The sequence shown here is derived from an EMBL/GenBank/DDBJ whole genome shotgun (WGS) entry which is preliminary data.</text>
</comment>
<dbReference type="InterPro" id="IPR009875">
    <property type="entry name" value="PilZ_domain"/>
</dbReference>
<evidence type="ECO:0000259" key="1">
    <source>
        <dbReference type="Pfam" id="PF07238"/>
    </source>
</evidence>
<dbReference type="EMBL" id="AEQP01000002">
    <property type="protein sequence ID" value="EFV95777.1"/>
    <property type="molecule type" value="Genomic_DNA"/>
</dbReference>
<proteinExistence type="predicted"/>
<dbReference type="RefSeq" id="WP_005672803.1">
    <property type="nucleotide sequence ID" value="NZ_CP146288.1"/>
</dbReference>
<protein>
    <submittedName>
        <fullName evidence="2">Type IV pilus assembly protein PilZ</fullName>
    </submittedName>
</protein>
<dbReference type="Proteomes" id="UP000011021">
    <property type="component" value="Unassembled WGS sequence"/>
</dbReference>
<dbReference type="Pfam" id="PF07238">
    <property type="entry name" value="PilZ"/>
    <property type="match status" value="1"/>
</dbReference>
<dbReference type="HOGENOM" id="CLU_147899_1_0_4"/>
<feature type="domain" description="PilZ" evidence="1">
    <location>
        <begin position="24"/>
        <end position="115"/>
    </location>
</feature>
<gene>
    <name evidence="2" type="ORF">HMPREF0551_0685</name>
</gene>
<sequence>MSTQHQGLAGGMAGNKPATRPGVIPLSIKEKSALLAAYMPFLENGGLFVPTDKSAQLGDELYIILTLMDDATKTAIPGRVAWVTPAGATNRRQGIGIQFSKTDASVVAREKIETLLGPALKSPPSSYTI</sequence>
<organism evidence="2 3">
    <name type="scientific">Lautropia mirabilis ATCC 51599</name>
    <dbReference type="NCBI Taxonomy" id="887898"/>
    <lineage>
        <taxon>Bacteria</taxon>
        <taxon>Pseudomonadati</taxon>
        <taxon>Pseudomonadota</taxon>
        <taxon>Betaproteobacteria</taxon>
        <taxon>Burkholderiales</taxon>
        <taxon>Burkholderiaceae</taxon>
        <taxon>Lautropia</taxon>
    </lineage>
</organism>
<evidence type="ECO:0000313" key="3">
    <source>
        <dbReference type="Proteomes" id="UP000011021"/>
    </source>
</evidence>
<keyword evidence="3" id="KW-1185">Reference proteome</keyword>
<dbReference type="STRING" id="887898.HMPREF0551_0685"/>
<dbReference type="AlphaFoldDB" id="E7RVH3"/>
<evidence type="ECO:0000313" key="2">
    <source>
        <dbReference type="EMBL" id="EFV95777.1"/>
    </source>
</evidence>
<dbReference type="GO" id="GO:0035438">
    <property type="term" value="F:cyclic-di-GMP binding"/>
    <property type="evidence" value="ECO:0007669"/>
    <property type="project" value="InterPro"/>
</dbReference>